<dbReference type="RefSeq" id="WP_310792468.1">
    <property type="nucleotide sequence ID" value="NZ_CP134081.1"/>
</dbReference>
<feature type="compositionally biased region" description="Low complexity" evidence="1">
    <location>
        <begin position="44"/>
        <end position="60"/>
    </location>
</feature>
<dbReference type="Proteomes" id="UP001258207">
    <property type="component" value="Chromosome"/>
</dbReference>
<name>A0AAJ6MUL3_9PSED</name>
<sequence length="204" mass="22022">MSVINSTAPGYISPTGDFSQHNIQTLGAASALWQDFFAQALTEQGEGQAQGQEPAAGASESATEPSAGSEILAHILMQRLCDVRETEVKPPEPLFLPKAELDLTLLDKAAEPLPEEDMLAQQAHLAFDSRWVRPLVLSDGTEASNPGPAPAPRTLHLPIAELDWQLAQTSEPLAQTTLDEQCHALALDLSWMRPIVLNNTRQAV</sequence>
<evidence type="ECO:0000313" key="3">
    <source>
        <dbReference type="Proteomes" id="UP001258207"/>
    </source>
</evidence>
<accession>A0AAJ6MUL3</accession>
<reference evidence="2" key="1">
    <citation type="submission" date="2023-09" db="EMBL/GenBank/DDBJ databases">
        <title>First report of Pseudomonas coleopterorum DJ13 causing leaf spot on Rhododendron pulchrum Sweet in China.</title>
        <authorList>
            <person name="Zhang Y."/>
        </authorList>
    </citation>
    <scope>NUCLEOTIDE SEQUENCE</scope>
    <source>
        <strain evidence="2">DJ13</strain>
    </source>
</reference>
<evidence type="ECO:0000256" key="1">
    <source>
        <dbReference type="SAM" id="MobiDB-lite"/>
    </source>
</evidence>
<dbReference type="EMBL" id="CP134081">
    <property type="protein sequence ID" value="WNC10780.1"/>
    <property type="molecule type" value="Genomic_DNA"/>
</dbReference>
<evidence type="ECO:0000313" key="2">
    <source>
        <dbReference type="EMBL" id="WNC10780.1"/>
    </source>
</evidence>
<dbReference type="AlphaFoldDB" id="A0AAJ6MUL3"/>
<gene>
    <name evidence="2" type="ORF">RI108_04965</name>
</gene>
<organism evidence="2 3">
    <name type="scientific">Pseudomonas coleopterorum</name>
    <dbReference type="NCBI Taxonomy" id="1605838"/>
    <lineage>
        <taxon>Bacteria</taxon>
        <taxon>Pseudomonadati</taxon>
        <taxon>Pseudomonadota</taxon>
        <taxon>Gammaproteobacteria</taxon>
        <taxon>Pseudomonadales</taxon>
        <taxon>Pseudomonadaceae</taxon>
        <taxon>Pseudomonas</taxon>
    </lineage>
</organism>
<feature type="region of interest" description="Disordered" evidence="1">
    <location>
        <begin position="44"/>
        <end position="66"/>
    </location>
</feature>
<proteinExistence type="predicted"/>
<protein>
    <submittedName>
        <fullName evidence="2">Energy transducer TonB</fullName>
    </submittedName>
</protein>